<dbReference type="EMBL" id="JAKWFO010000014">
    <property type="protein sequence ID" value="KAI9632896.1"/>
    <property type="molecule type" value="Genomic_DNA"/>
</dbReference>
<evidence type="ECO:0000256" key="3">
    <source>
        <dbReference type="ARBA" id="ARBA00022991"/>
    </source>
</evidence>
<evidence type="ECO:0000256" key="1">
    <source>
        <dbReference type="ARBA" id="ARBA00022630"/>
    </source>
</evidence>
<dbReference type="InterPro" id="IPR000700">
    <property type="entry name" value="PAS-assoc_C"/>
</dbReference>
<evidence type="ECO:0000256" key="4">
    <source>
        <dbReference type="SAM" id="MobiDB-lite"/>
    </source>
</evidence>
<evidence type="ECO:0000313" key="6">
    <source>
        <dbReference type="EMBL" id="KAI9632896.1"/>
    </source>
</evidence>
<feature type="region of interest" description="Disordered" evidence="4">
    <location>
        <begin position="1"/>
        <end position="27"/>
    </location>
</feature>
<dbReference type="Gene3D" id="3.30.450.20">
    <property type="entry name" value="PAS domain"/>
    <property type="match status" value="1"/>
</dbReference>
<keyword evidence="3" id="KW-0157">Chromophore</keyword>
<feature type="region of interest" description="Disordered" evidence="4">
    <location>
        <begin position="397"/>
        <end position="436"/>
    </location>
</feature>
<dbReference type="AlphaFoldDB" id="A0AA38LTS6"/>
<sequence>MISLAPASHASLGPKSMPPASSTHPADAETQAWNLLDALDWPRRPLGSIPKLKPLEISIGDAISTTSPDWLQGSTFKSWGANESAKSAPWEDLVIPHFPDLNSRDGEQRTSEPISVVEPKKDQEMGMVRFAEWLREEGQPGSTELLQYYKDVRSQAVLMQEVKAISQGLHTTYFSDLAGNASFRNFSTSPAQCLPALQSAVLAMSSAEDEVLDRLYAREFKRFISGKITEQASACLGSFTDTVGRGDLGEIYCLADPRQYDTPLVYVSDGFCELSEYPRNRLVGRNCRFLQGPGTDPDAVRVLRYALREGKEHTSLLLNYTRTGKPFWNLLTMIPLRNAKGKIDFYLGAQINVTRALTSKKTFDALTGMAEKVQRRTDPRTVKIEFSEAVLLAAKGQPNPQAISEPSTPASSLNGSRMKSSSGLPSHETVSSHFSEELEDAGKPHRWYKDFMVRRPSGGSIFKSESTDSALSSAGTPIVQDVEASVKEHMANFASVYSKIIVFRARDRRITHITPALLAFLGYPVKTPKDRNASPLIGTDVLNLLASSSAAEIAVTRQIVAKSINESLPHSFFTGLASYSHKRKKRNDDEQVELTEAGKPFARGLLHLTPVKDVNDVVVSYVLLVG</sequence>
<dbReference type="InterPro" id="IPR035965">
    <property type="entry name" value="PAS-like_dom_sf"/>
</dbReference>
<evidence type="ECO:0000256" key="2">
    <source>
        <dbReference type="ARBA" id="ARBA00022643"/>
    </source>
</evidence>
<dbReference type="PANTHER" id="PTHR47429">
    <property type="entry name" value="PROTEIN TWIN LOV 1"/>
    <property type="match status" value="1"/>
</dbReference>
<dbReference type="InterPro" id="IPR000014">
    <property type="entry name" value="PAS"/>
</dbReference>
<dbReference type="PROSITE" id="PS50113">
    <property type="entry name" value="PAC"/>
    <property type="match status" value="1"/>
</dbReference>
<organism evidence="6 7">
    <name type="scientific">Dioszegia hungarica</name>
    <dbReference type="NCBI Taxonomy" id="4972"/>
    <lineage>
        <taxon>Eukaryota</taxon>
        <taxon>Fungi</taxon>
        <taxon>Dikarya</taxon>
        <taxon>Basidiomycota</taxon>
        <taxon>Agaricomycotina</taxon>
        <taxon>Tremellomycetes</taxon>
        <taxon>Tremellales</taxon>
        <taxon>Bulleribasidiaceae</taxon>
        <taxon>Dioszegia</taxon>
    </lineage>
</organism>
<gene>
    <name evidence="6" type="ORF">MKK02DRAFT_41212</name>
</gene>
<keyword evidence="7" id="KW-1185">Reference proteome</keyword>
<keyword evidence="1" id="KW-0285">Flavoprotein</keyword>
<name>A0AA38LTS6_9TREE</name>
<evidence type="ECO:0000259" key="5">
    <source>
        <dbReference type="PROSITE" id="PS50113"/>
    </source>
</evidence>
<reference evidence="6" key="1">
    <citation type="journal article" date="2022" name="G3 (Bethesda)">
        <title>High quality genome of the basidiomycete yeast Dioszegia hungarica PDD-24b-2 isolated from cloud water.</title>
        <authorList>
            <person name="Jarrige D."/>
            <person name="Haridas S."/>
            <person name="Bleykasten-Grosshans C."/>
            <person name="Joly M."/>
            <person name="Nadalig T."/>
            <person name="Sancelme M."/>
            <person name="Vuilleumier S."/>
            <person name="Grigoriev I.V."/>
            <person name="Amato P."/>
            <person name="Bringel F."/>
        </authorList>
    </citation>
    <scope>NUCLEOTIDE SEQUENCE</scope>
    <source>
        <strain evidence="6">PDD-24b-2</strain>
    </source>
</reference>
<dbReference type="GO" id="GO:0005634">
    <property type="term" value="C:nucleus"/>
    <property type="evidence" value="ECO:0007669"/>
    <property type="project" value="TreeGrafter"/>
</dbReference>
<feature type="compositionally biased region" description="Polar residues" evidence="4">
    <location>
        <begin position="398"/>
        <end position="433"/>
    </location>
</feature>
<dbReference type="Proteomes" id="UP001164286">
    <property type="component" value="Unassembled WGS sequence"/>
</dbReference>
<keyword evidence="2" id="KW-0288">FMN</keyword>
<dbReference type="CDD" id="cd00130">
    <property type="entry name" value="PAS"/>
    <property type="match status" value="1"/>
</dbReference>
<feature type="domain" description="PAC" evidence="5">
    <location>
        <begin position="311"/>
        <end position="365"/>
    </location>
</feature>
<comment type="caution">
    <text evidence="6">The sequence shown here is derived from an EMBL/GenBank/DDBJ whole genome shotgun (WGS) entry which is preliminary data.</text>
</comment>
<dbReference type="RefSeq" id="XP_052942673.1">
    <property type="nucleotide sequence ID" value="XM_053091481.1"/>
</dbReference>
<dbReference type="Pfam" id="PF13426">
    <property type="entry name" value="PAS_9"/>
    <property type="match status" value="1"/>
</dbReference>
<protein>
    <recommendedName>
        <fullName evidence="5">PAC domain-containing protein</fullName>
    </recommendedName>
</protein>
<proteinExistence type="predicted"/>
<dbReference type="PANTHER" id="PTHR47429:SF2">
    <property type="entry name" value="PROTEIN TWIN LOV 1"/>
    <property type="match status" value="1"/>
</dbReference>
<dbReference type="SUPFAM" id="SSF55785">
    <property type="entry name" value="PYP-like sensor domain (PAS domain)"/>
    <property type="match status" value="1"/>
</dbReference>
<accession>A0AA38LTS6</accession>
<dbReference type="GeneID" id="77730686"/>
<evidence type="ECO:0000313" key="7">
    <source>
        <dbReference type="Proteomes" id="UP001164286"/>
    </source>
</evidence>